<dbReference type="EMBL" id="LT629750">
    <property type="protein sequence ID" value="SDR87950.1"/>
    <property type="molecule type" value="Genomic_DNA"/>
</dbReference>
<keyword evidence="2" id="KW-1185">Reference proteome</keyword>
<evidence type="ECO:0000313" key="2">
    <source>
        <dbReference type="Proteomes" id="UP000243904"/>
    </source>
</evidence>
<sequence length="75" mass="8434">MRKTITLTEETQPRKIQRADVAPAEGFSLVVDGHFKAHYDDEKAAKEVGAELFGRFPMLQVLIYDAATKTRSPLQ</sequence>
<dbReference type="Proteomes" id="UP000243904">
    <property type="component" value="Chromosome I"/>
</dbReference>
<dbReference type="RefSeq" id="WP_146686062.1">
    <property type="nucleotide sequence ID" value="NZ_LT629750.1"/>
</dbReference>
<accession>A0A1H1MMX1</accession>
<name>A0A1H1MMX1_9BRAD</name>
<evidence type="ECO:0000313" key="1">
    <source>
        <dbReference type="EMBL" id="SDR87950.1"/>
    </source>
</evidence>
<protein>
    <submittedName>
        <fullName evidence="1">Uncharacterized protein</fullName>
    </submittedName>
</protein>
<reference evidence="2" key="1">
    <citation type="submission" date="2016-10" db="EMBL/GenBank/DDBJ databases">
        <authorList>
            <person name="Varghese N."/>
            <person name="Submissions S."/>
        </authorList>
    </citation>
    <scope>NUCLEOTIDE SEQUENCE [LARGE SCALE GENOMIC DNA]</scope>
    <source>
        <strain evidence="2">GAS369</strain>
    </source>
</reference>
<dbReference type="AlphaFoldDB" id="A0A1H1MMX1"/>
<proteinExistence type="predicted"/>
<gene>
    <name evidence="1" type="ORF">SAMN05444158_0284</name>
</gene>
<organism evidence="1 2">
    <name type="scientific">Bradyrhizobium canariense</name>
    <dbReference type="NCBI Taxonomy" id="255045"/>
    <lineage>
        <taxon>Bacteria</taxon>
        <taxon>Pseudomonadati</taxon>
        <taxon>Pseudomonadota</taxon>
        <taxon>Alphaproteobacteria</taxon>
        <taxon>Hyphomicrobiales</taxon>
        <taxon>Nitrobacteraceae</taxon>
        <taxon>Bradyrhizobium</taxon>
    </lineage>
</organism>